<dbReference type="AlphaFoldDB" id="W2NFQ9"/>
<organism evidence="1">
    <name type="scientific">Phytophthora nicotianae</name>
    <name type="common">Potato buckeye rot agent</name>
    <name type="synonym">Phytophthora parasitica</name>
    <dbReference type="NCBI Taxonomy" id="4792"/>
    <lineage>
        <taxon>Eukaryota</taxon>
        <taxon>Sar</taxon>
        <taxon>Stramenopiles</taxon>
        <taxon>Oomycota</taxon>
        <taxon>Peronosporomycetes</taxon>
        <taxon>Peronosporales</taxon>
        <taxon>Peronosporaceae</taxon>
        <taxon>Phytophthora</taxon>
    </lineage>
</organism>
<evidence type="ECO:0008006" key="2">
    <source>
        <dbReference type="Google" id="ProtNLM"/>
    </source>
</evidence>
<gene>
    <name evidence="1" type="ORF">L914_07811</name>
</gene>
<accession>W2NFQ9</accession>
<name>W2NFQ9_PHYNI</name>
<dbReference type="VEuPathDB" id="FungiDB:PPTG_11306"/>
<dbReference type="EMBL" id="KI692660">
    <property type="protein sequence ID" value="ETM47482.1"/>
    <property type="molecule type" value="Genomic_DNA"/>
</dbReference>
<protein>
    <recommendedName>
        <fullName evidence="2">RXLR phytopathogen effector protein WY-domain domain-containing protein</fullName>
    </recommendedName>
</protein>
<evidence type="ECO:0000313" key="1">
    <source>
        <dbReference type="EMBL" id="ETM47482.1"/>
    </source>
</evidence>
<reference evidence="1" key="1">
    <citation type="submission" date="2013-11" db="EMBL/GenBank/DDBJ databases">
        <title>The Genome Sequence of Phytophthora parasitica IAC_01/95.</title>
        <authorList>
            <consortium name="The Broad Institute Genomics Platform"/>
            <person name="Russ C."/>
            <person name="Tyler B."/>
            <person name="Panabieres F."/>
            <person name="Shan W."/>
            <person name="Tripathy S."/>
            <person name="Grunwald N."/>
            <person name="Machado M."/>
            <person name="Johnson C.S."/>
            <person name="Arredondo F."/>
            <person name="Hong C."/>
            <person name="Coffey M."/>
            <person name="Young S.K."/>
            <person name="Zeng Q."/>
            <person name="Gargeya S."/>
            <person name="Fitzgerald M."/>
            <person name="Abouelleil A."/>
            <person name="Alvarado L."/>
            <person name="Chapman S.B."/>
            <person name="Gainer-Dewar J."/>
            <person name="Goldberg J."/>
            <person name="Griggs A."/>
            <person name="Gujja S."/>
            <person name="Hansen M."/>
            <person name="Howarth C."/>
            <person name="Imamovic A."/>
            <person name="Ireland A."/>
            <person name="Larimer J."/>
            <person name="McCowan C."/>
            <person name="Murphy C."/>
            <person name="Pearson M."/>
            <person name="Poon T.W."/>
            <person name="Priest M."/>
            <person name="Roberts A."/>
            <person name="Saif S."/>
            <person name="Shea T."/>
            <person name="Sykes S."/>
            <person name="Wortman J."/>
            <person name="Nusbaum C."/>
            <person name="Birren B."/>
        </authorList>
    </citation>
    <scope>NUCLEOTIDE SEQUENCE [LARGE SCALE GENOMIC DNA]</scope>
    <source>
        <strain evidence="1">IAC_01/95</strain>
    </source>
</reference>
<proteinExistence type="predicted"/>
<dbReference type="Proteomes" id="UP000054532">
    <property type="component" value="Unassembled WGS sequence"/>
</dbReference>
<sequence length="69" mass="7877">MQKLGEGVLNPDKQSKVNTLFKSLKVNQVNSALLFSSGRFDEWTQAVLKIYKNRQWPAEEAMFTMSSPL</sequence>